<dbReference type="EMBL" id="LNYO01000004">
    <property type="protein sequence ID" value="KTD38866.1"/>
    <property type="molecule type" value="Genomic_DNA"/>
</dbReference>
<accession>A0A0W0X2U3</accession>
<dbReference type="Pfam" id="PF00648">
    <property type="entry name" value="Peptidase_C2"/>
    <property type="match status" value="1"/>
</dbReference>
<dbReference type="Gene3D" id="3.90.70.10">
    <property type="entry name" value="Cysteine proteinases"/>
    <property type="match status" value="1"/>
</dbReference>
<keyword evidence="4" id="KW-1185">Reference proteome</keyword>
<dbReference type="STRING" id="45070.Lnau_0360"/>
<dbReference type="OrthoDB" id="5647824at2"/>
<gene>
    <name evidence="3" type="ORF">Lnau_0360</name>
</gene>
<reference evidence="3 4" key="1">
    <citation type="submission" date="2015-11" db="EMBL/GenBank/DDBJ databases">
        <title>Genomic analysis of 38 Legionella species identifies large and diverse effector repertoires.</title>
        <authorList>
            <person name="Burstein D."/>
            <person name="Amaro F."/>
            <person name="Zusman T."/>
            <person name="Lifshitz Z."/>
            <person name="Cohen O."/>
            <person name="Gilbert J.A."/>
            <person name="Pupko T."/>
            <person name="Shuman H.A."/>
            <person name="Segal G."/>
        </authorList>
    </citation>
    <scope>NUCLEOTIDE SEQUENCE [LARGE SCALE GENOMIC DNA]</scope>
    <source>
        <strain evidence="3 4">ATCC 49506</strain>
    </source>
</reference>
<name>A0A0W0X2U3_9GAMM</name>
<dbReference type="SUPFAM" id="SSF54001">
    <property type="entry name" value="Cysteine proteinases"/>
    <property type="match status" value="1"/>
</dbReference>
<dbReference type="RefSeq" id="WP_058503442.1">
    <property type="nucleotide sequence ID" value="NZ_CAAAIF010000005.1"/>
</dbReference>
<evidence type="ECO:0000256" key="1">
    <source>
        <dbReference type="PROSITE-ProRule" id="PRU00239"/>
    </source>
</evidence>
<dbReference type="PATRIC" id="fig|45070.6.peg.379"/>
<feature type="active site" evidence="1">
    <location>
        <position position="48"/>
    </location>
</feature>
<feature type="domain" description="Calpain catalytic" evidence="2">
    <location>
        <begin position="38"/>
        <end position="379"/>
    </location>
</feature>
<dbReference type="Proteomes" id="UP000054725">
    <property type="component" value="Unassembled WGS sequence"/>
</dbReference>
<evidence type="ECO:0000313" key="3">
    <source>
        <dbReference type="EMBL" id="KTD38866.1"/>
    </source>
</evidence>
<sequence length="405" mass="45885">MPSNVLDAPNPKGGRFFFSISHAKTTESIYPPRLAVDQIKQGGNTGNCFLLSVINAILALPEGESYIRQLLIEKSDKVYVHFFQDDKPMWIAVEKSLPTNWGLLSSGALALMSGDYDKTLKAGDARQVLRTFLGGFDTYIAPSIQSRTTVEELYNKRIYGCSGEDIYSFIFLLRPYDRLATEVLLIKHIFSDDKSLLNDWWDWVAQDPESWKKLVSGKELLFEEEVLNFIDCQQQKSKDSPLKAILAVKQWLIKNKLLPGKNHYSKDELIVYSALVEAHKAQQPIVASPKAKASEGLIAQHSYAVLGFTESKMTHRKFVILRNPYAEDRWITQFFLPGGRQAKEVIDNKGEIRLEISTTSRSTFKMELRDFSQAFAYIDSGNSLNKIKIEQLEEDSPSPSVVRLS</sequence>
<dbReference type="AlphaFoldDB" id="A0A0W0X2U3"/>
<dbReference type="GO" id="GO:0004198">
    <property type="term" value="F:calcium-dependent cysteine-type endopeptidase activity"/>
    <property type="evidence" value="ECO:0007669"/>
    <property type="project" value="InterPro"/>
</dbReference>
<keyword evidence="1" id="KW-0378">Hydrolase</keyword>
<dbReference type="InterPro" id="IPR001300">
    <property type="entry name" value="Peptidase_C2_calpain_cat"/>
</dbReference>
<evidence type="ECO:0000313" key="4">
    <source>
        <dbReference type="Proteomes" id="UP000054725"/>
    </source>
</evidence>
<feature type="active site" evidence="1">
    <location>
        <position position="301"/>
    </location>
</feature>
<organism evidence="3 4">
    <name type="scientific">Legionella nautarum</name>
    <dbReference type="NCBI Taxonomy" id="45070"/>
    <lineage>
        <taxon>Bacteria</taxon>
        <taxon>Pseudomonadati</taxon>
        <taxon>Pseudomonadota</taxon>
        <taxon>Gammaproteobacteria</taxon>
        <taxon>Legionellales</taxon>
        <taxon>Legionellaceae</taxon>
        <taxon>Legionella</taxon>
    </lineage>
</organism>
<dbReference type="GO" id="GO:0006508">
    <property type="term" value="P:proteolysis"/>
    <property type="evidence" value="ECO:0007669"/>
    <property type="project" value="UniProtKB-KW"/>
</dbReference>
<protein>
    <submittedName>
        <fullName evidence="3">Coiled-coil protein</fullName>
    </submittedName>
</protein>
<keyword evidence="1" id="KW-0788">Thiol protease</keyword>
<evidence type="ECO:0000259" key="2">
    <source>
        <dbReference type="PROSITE" id="PS50203"/>
    </source>
</evidence>
<dbReference type="InterPro" id="IPR038765">
    <property type="entry name" value="Papain-like_cys_pep_sf"/>
</dbReference>
<feature type="active site" evidence="1">
    <location>
        <position position="323"/>
    </location>
</feature>
<keyword evidence="1" id="KW-0645">Protease</keyword>
<proteinExistence type="predicted"/>
<dbReference type="PROSITE" id="PS50203">
    <property type="entry name" value="CALPAIN_CAT"/>
    <property type="match status" value="1"/>
</dbReference>
<comment type="caution">
    <text evidence="3">The sequence shown here is derived from an EMBL/GenBank/DDBJ whole genome shotgun (WGS) entry which is preliminary data.</text>
</comment>